<dbReference type="PANTHER" id="PTHR16263:SF4">
    <property type="entry name" value="TETRATRICOPEPTIDE REPEAT PROTEIN 38"/>
    <property type="match status" value="1"/>
</dbReference>
<evidence type="ECO:0000256" key="1">
    <source>
        <dbReference type="ARBA" id="ARBA00005857"/>
    </source>
</evidence>
<keyword evidence="6" id="KW-1185">Reference proteome</keyword>
<evidence type="ECO:0000256" key="3">
    <source>
        <dbReference type="ARBA" id="ARBA00022737"/>
    </source>
</evidence>
<dbReference type="AlphaFoldDB" id="A0A430KS49"/>
<dbReference type="SUPFAM" id="SSF48452">
    <property type="entry name" value="TPR-like"/>
    <property type="match status" value="1"/>
</dbReference>
<keyword evidence="3" id="KW-0677">Repeat</keyword>
<evidence type="ECO:0000313" key="6">
    <source>
        <dbReference type="Proteomes" id="UP000283087"/>
    </source>
</evidence>
<comment type="similarity">
    <text evidence="1">Belongs to the TTC38 family.</text>
</comment>
<dbReference type="InterPro" id="IPR011990">
    <property type="entry name" value="TPR-like_helical_dom_sf"/>
</dbReference>
<dbReference type="RefSeq" id="WP_126157931.1">
    <property type="nucleotide sequence ID" value="NZ_RQXW01000005.1"/>
</dbReference>
<dbReference type="EMBL" id="RQXW01000005">
    <property type="protein sequence ID" value="RTE66332.1"/>
    <property type="molecule type" value="Genomic_DNA"/>
</dbReference>
<dbReference type="InterPro" id="IPR033891">
    <property type="entry name" value="TTC38"/>
</dbReference>
<dbReference type="Gene3D" id="1.25.40.10">
    <property type="entry name" value="Tetratricopeptide repeat domain"/>
    <property type="match status" value="1"/>
</dbReference>
<name>A0A430KS49_9GAMM</name>
<accession>A0A430KS49</accession>
<keyword evidence="4" id="KW-0802">TPR repeat</keyword>
<evidence type="ECO:0000256" key="4">
    <source>
        <dbReference type="ARBA" id="ARBA00022803"/>
    </source>
</evidence>
<proteinExistence type="inferred from homology"/>
<comment type="caution">
    <text evidence="5">The sequence shown here is derived from an EMBL/GenBank/DDBJ whole genome shotgun (WGS) entry which is preliminary data.</text>
</comment>
<dbReference type="PANTHER" id="PTHR16263">
    <property type="entry name" value="TETRATRICOPEPTIDE REPEAT PROTEIN 38"/>
    <property type="match status" value="1"/>
</dbReference>
<dbReference type="CDD" id="cd05804">
    <property type="entry name" value="StaR_like"/>
    <property type="match status" value="1"/>
</dbReference>
<evidence type="ECO:0000313" key="5">
    <source>
        <dbReference type="EMBL" id="RTE66332.1"/>
    </source>
</evidence>
<reference evidence="5 6" key="1">
    <citation type="submission" date="2018-11" db="EMBL/GenBank/DDBJ databases">
        <title>The draft genome sequence of Amphritea opalescens ANRC-JH13T.</title>
        <authorList>
            <person name="Fang Z."/>
            <person name="Zhang Y."/>
            <person name="Han X."/>
        </authorList>
    </citation>
    <scope>NUCLEOTIDE SEQUENCE [LARGE SCALE GENOMIC DNA]</scope>
    <source>
        <strain evidence="5 6">ANRC-JH13</strain>
    </source>
</reference>
<dbReference type="OrthoDB" id="9815900at2"/>
<protein>
    <recommendedName>
        <fullName evidence="2">Tetratricopeptide repeat protein 38</fullName>
    </recommendedName>
</protein>
<dbReference type="Proteomes" id="UP000283087">
    <property type="component" value="Unassembled WGS sequence"/>
</dbReference>
<evidence type="ECO:0000256" key="2">
    <source>
        <dbReference type="ARBA" id="ARBA00019992"/>
    </source>
</evidence>
<gene>
    <name evidence="5" type="ORF">EH243_06980</name>
</gene>
<organism evidence="5 6">
    <name type="scientific">Amphritea opalescens</name>
    <dbReference type="NCBI Taxonomy" id="2490544"/>
    <lineage>
        <taxon>Bacteria</taxon>
        <taxon>Pseudomonadati</taxon>
        <taxon>Pseudomonadota</taxon>
        <taxon>Gammaproteobacteria</taxon>
        <taxon>Oceanospirillales</taxon>
        <taxon>Oceanospirillaceae</taxon>
        <taxon>Amphritea</taxon>
    </lineage>
</organism>
<sequence>MKDLTGLDITVHNQSTLDLYNTVVADLCRFKNPVPLTMKVLEAEPCFVMGQVFNGHINLWTTDRDDLQWSLESLATISRIDPAGLNRRERMHVAALQTWATGNLVKASALLDEILIEYPLDILALLSGHQLDFFLGDAANLRGRVYRVLPSWDKEHPLYGYLLGMLSFGQEEAGHYEQAEISAMEAVERNPQDVWGIHAVAHALEMQNKYEQGARFMQDYAQNWQNDNVMVSHNAIHHDLFLLETGEMDKAIEIYDNFVHWDGIDPIPMALVDASSVLWRLYLEDEALGDRAQTLTDSWKQKSDQLFYTFNDAHAIIAFAINHDEQAAKNLLSDLTRYIASGDSDVTNHAMSLQTGLPICEAIFAFSKGDYNTTVEKLMPIRNTTAQFGGSHAQRDIFARTLLEAAIRAGKKNLSTALVNERLMARPQSPYNQKKQQQALALQ</sequence>